<evidence type="ECO:0000256" key="12">
    <source>
        <dbReference type="ARBA" id="ARBA00023136"/>
    </source>
</evidence>
<evidence type="ECO:0000256" key="8">
    <source>
        <dbReference type="ARBA" id="ARBA00022837"/>
    </source>
</evidence>
<evidence type="ECO:0000313" key="18">
    <source>
        <dbReference type="Proteomes" id="UP000011518"/>
    </source>
</evidence>
<evidence type="ECO:0000256" key="2">
    <source>
        <dbReference type="ARBA" id="ARBA00004230"/>
    </source>
</evidence>
<evidence type="ECO:0000256" key="16">
    <source>
        <dbReference type="SAM" id="MobiDB-lite"/>
    </source>
</evidence>
<keyword evidence="10" id="KW-0969">Cilium</keyword>
<evidence type="ECO:0000313" key="17">
    <source>
        <dbReference type="EMBL" id="ELW70445.1"/>
    </source>
</evidence>
<keyword evidence="12" id="KW-0472">Membrane</keyword>
<dbReference type="PANTHER" id="PTHR22810:SF1">
    <property type="entry name" value="CALCIUM-BINDING AND SPERMATID-SPECIFIC PROTEIN 1"/>
    <property type="match status" value="1"/>
</dbReference>
<reference evidence="18" key="2">
    <citation type="journal article" date="2013" name="Nat. Commun.">
        <title>Genome of the Chinese tree shrew.</title>
        <authorList>
            <person name="Fan Y."/>
            <person name="Huang Z.Y."/>
            <person name="Cao C.C."/>
            <person name="Chen C.S."/>
            <person name="Chen Y.X."/>
            <person name="Fan D.D."/>
            <person name="He J."/>
            <person name="Hou H.L."/>
            <person name="Hu L."/>
            <person name="Hu X.T."/>
            <person name="Jiang X.T."/>
            <person name="Lai R."/>
            <person name="Lang Y.S."/>
            <person name="Liang B."/>
            <person name="Liao S.G."/>
            <person name="Mu D."/>
            <person name="Ma Y.Y."/>
            <person name="Niu Y.Y."/>
            <person name="Sun X.Q."/>
            <person name="Xia J.Q."/>
            <person name="Xiao J."/>
            <person name="Xiong Z.Q."/>
            <person name="Xu L."/>
            <person name="Yang L."/>
            <person name="Zhang Y."/>
            <person name="Zhao W."/>
            <person name="Zhao X.D."/>
            <person name="Zheng Y.T."/>
            <person name="Zhou J.M."/>
            <person name="Zhu Y.B."/>
            <person name="Zhang G.J."/>
            <person name="Wang J."/>
            <person name="Yao Y.G."/>
        </authorList>
    </citation>
    <scope>NUCLEOTIDE SEQUENCE [LARGE SCALE GENOMIC DNA]</scope>
</reference>
<dbReference type="GO" id="GO:0001669">
    <property type="term" value="C:acrosomal vesicle"/>
    <property type="evidence" value="ECO:0007669"/>
    <property type="project" value="UniProtKB-SubCell"/>
</dbReference>
<dbReference type="GO" id="GO:0005509">
    <property type="term" value="F:calcium ion binding"/>
    <property type="evidence" value="ECO:0007669"/>
    <property type="project" value="InterPro"/>
</dbReference>
<evidence type="ECO:0000256" key="6">
    <source>
        <dbReference type="ARBA" id="ARBA00022553"/>
    </source>
</evidence>
<keyword evidence="14" id="KW-0968">Cytoplasmic vesicle</keyword>
<protein>
    <recommendedName>
        <fullName evidence="4">Calcium-binding and spermatid-specific protein 1</fullName>
    </recommendedName>
</protein>
<evidence type="ECO:0000256" key="13">
    <source>
        <dbReference type="ARBA" id="ARBA00023273"/>
    </source>
</evidence>
<dbReference type="KEGG" id="tup:102495103"/>
<dbReference type="InterPro" id="IPR026118">
    <property type="entry name" value="Ca-bd_spermatid"/>
</dbReference>
<evidence type="ECO:0000256" key="11">
    <source>
        <dbReference type="ARBA" id="ARBA00023128"/>
    </source>
</evidence>
<dbReference type="GO" id="GO:0031514">
    <property type="term" value="C:motile cilium"/>
    <property type="evidence" value="ECO:0007669"/>
    <property type="project" value="UniProtKB-SubCell"/>
</dbReference>
<dbReference type="eggNOG" id="ENOG502RWWC">
    <property type="taxonomic scope" value="Eukaryota"/>
</dbReference>
<dbReference type="Proteomes" id="UP000011518">
    <property type="component" value="Unassembled WGS sequence"/>
</dbReference>
<organism evidence="17 18">
    <name type="scientific">Tupaia chinensis</name>
    <name type="common">Chinese tree shrew</name>
    <name type="synonym">Tupaia belangeri chinensis</name>
    <dbReference type="NCBI Taxonomy" id="246437"/>
    <lineage>
        <taxon>Eukaryota</taxon>
        <taxon>Metazoa</taxon>
        <taxon>Chordata</taxon>
        <taxon>Craniata</taxon>
        <taxon>Vertebrata</taxon>
        <taxon>Euteleostomi</taxon>
        <taxon>Mammalia</taxon>
        <taxon>Eutheria</taxon>
        <taxon>Euarchontoglires</taxon>
        <taxon>Scandentia</taxon>
        <taxon>Tupaiidae</taxon>
        <taxon>Tupaia</taxon>
    </lineage>
</organism>
<feature type="region of interest" description="Disordered" evidence="16">
    <location>
        <begin position="386"/>
        <end position="407"/>
    </location>
</feature>
<dbReference type="EMBL" id="KB320495">
    <property type="protein sequence ID" value="ELW70445.1"/>
    <property type="molecule type" value="Genomic_DNA"/>
</dbReference>
<evidence type="ECO:0000256" key="10">
    <source>
        <dbReference type="ARBA" id="ARBA00023069"/>
    </source>
</evidence>
<keyword evidence="11" id="KW-0496">Mitochondrion</keyword>
<dbReference type="GO" id="GO:0005743">
    <property type="term" value="C:mitochondrial inner membrane"/>
    <property type="evidence" value="ECO:0007669"/>
    <property type="project" value="UniProtKB-SubCell"/>
</dbReference>
<keyword evidence="18" id="KW-1185">Reference proteome</keyword>
<dbReference type="GO" id="GO:0007283">
    <property type="term" value="P:spermatogenesis"/>
    <property type="evidence" value="ECO:0007669"/>
    <property type="project" value="InterPro"/>
</dbReference>
<evidence type="ECO:0000256" key="1">
    <source>
        <dbReference type="ARBA" id="ARBA00004218"/>
    </source>
</evidence>
<feature type="compositionally biased region" description="Polar residues" evidence="16">
    <location>
        <begin position="59"/>
        <end position="69"/>
    </location>
</feature>
<keyword evidence="13" id="KW-0966">Cell projection</keyword>
<evidence type="ECO:0000256" key="9">
    <source>
        <dbReference type="ARBA" id="ARBA00022846"/>
    </source>
</evidence>
<feature type="compositionally biased region" description="Polar residues" evidence="16">
    <location>
        <begin position="252"/>
        <end position="264"/>
    </location>
</feature>
<dbReference type="OrthoDB" id="9836525at2759"/>
<keyword evidence="9" id="KW-0282">Flagellum</keyword>
<keyword evidence="6" id="KW-0597">Phosphoprotein</keyword>
<evidence type="ECO:0000256" key="5">
    <source>
        <dbReference type="ARBA" id="ARBA00022490"/>
    </source>
</evidence>
<dbReference type="AlphaFoldDB" id="L9L5K2"/>
<dbReference type="InParanoid" id="L9L5K2"/>
<keyword evidence="8" id="KW-0106">Calcium</keyword>
<gene>
    <name evidence="17" type="ORF">TREES_T100019235</name>
</gene>
<evidence type="ECO:0000256" key="15">
    <source>
        <dbReference type="ARBA" id="ARBA00045943"/>
    </source>
</evidence>
<dbReference type="STRING" id="246437.L9L5K2"/>
<reference evidence="18" key="1">
    <citation type="submission" date="2012-07" db="EMBL/GenBank/DDBJ databases">
        <title>Genome of the Chinese tree shrew, a rising model animal genetically related to primates.</title>
        <authorList>
            <person name="Zhang G."/>
            <person name="Fan Y."/>
            <person name="Yao Y."/>
            <person name="Huang Z."/>
        </authorList>
    </citation>
    <scope>NUCLEOTIDE SEQUENCE [LARGE SCALE GENOMIC DNA]</scope>
</reference>
<keyword evidence="7" id="KW-0999">Mitochondrion inner membrane</keyword>
<accession>L9L5K2</accession>
<evidence type="ECO:0000256" key="3">
    <source>
        <dbReference type="ARBA" id="ARBA00004273"/>
    </source>
</evidence>
<name>L9L5K2_TUPCH</name>
<dbReference type="Pfam" id="PF15367">
    <property type="entry name" value="CABS1"/>
    <property type="match status" value="2"/>
</dbReference>
<evidence type="ECO:0000256" key="14">
    <source>
        <dbReference type="ARBA" id="ARBA00023329"/>
    </source>
</evidence>
<keyword evidence="5" id="KW-0963">Cytoplasm</keyword>
<feature type="region of interest" description="Disordered" evidence="16">
    <location>
        <begin position="49"/>
        <end position="81"/>
    </location>
</feature>
<proteinExistence type="predicted"/>
<comment type="subcellular location">
    <subcellularLocation>
        <location evidence="2">Cell projection</location>
        <location evidence="2">Cilium</location>
        <location evidence="2">Flagellum</location>
    </subcellularLocation>
    <subcellularLocation>
        <location evidence="1">Cytoplasmic vesicle</location>
        <location evidence="1">Secretory vesicle</location>
        <location evidence="1">Acrosome</location>
    </subcellularLocation>
    <subcellularLocation>
        <location evidence="3">Mitochondrion inner membrane</location>
    </subcellularLocation>
</comment>
<feature type="region of interest" description="Disordered" evidence="16">
    <location>
        <begin position="252"/>
        <end position="271"/>
    </location>
</feature>
<evidence type="ECO:0000256" key="7">
    <source>
        <dbReference type="ARBA" id="ARBA00022792"/>
    </source>
</evidence>
<feature type="compositionally biased region" description="Acidic residues" evidence="16">
    <location>
        <begin position="397"/>
        <end position="407"/>
    </location>
</feature>
<dbReference type="FunCoup" id="L9L5K2">
    <property type="interactions" value="7"/>
</dbReference>
<sequence length="512" mass="55977">MAEDGLPKIYTHPPTENSKTPTEATIFFGADNTIPRTETTITSEGDHITSVNDYMPESDFSTTTGNKLTPTKEKLKSEDDVETHIIQPTTHLEKEITTLTGTTNTVANESVTENFIPMKMGNISTPLATVSLIDLPTKEAKDDIFLATIDTRDEDISITSEVSGTLKDSTIIDISDIEISVTSEASGTLKDSTTNDTRDEEISITSKVSGTLKDSTTNDTRDEEISITSEASGTLKDSTTIDTRDEEISITSEISGTLKDSTATDSKDEEISITSEVTGTLKDSTAGVAEIPGSPAEKVETDANYFNSLVKSNVPDVSVHATDSFIPKTEISPSTDKNFTTIPDITALTEEKITEIDLTVSEDDPNAVAKSTDSDEEKFITVFELTTSAEKEKDNPEDTSLTDEESTNEVNVWMDREIANEAETHSVLLTAVESRYDFVVPASTTINFVEESSTKTTEDLSEDNRTEYEIRVTEPFSETTPVLETPNHKEDTSVTETGIFKLLKEDPDEFMM</sequence>
<evidence type="ECO:0000256" key="4">
    <source>
        <dbReference type="ARBA" id="ARBA00015158"/>
    </source>
</evidence>
<comment type="function">
    <text evidence="15">Calcium-binding protein. Essential for maintaining the structural integrity of the sperm flagella.</text>
</comment>
<dbReference type="PANTHER" id="PTHR22810">
    <property type="entry name" value="TESTIS DEVELOPMENT PROTEIN NYD-SP26"/>
    <property type="match status" value="1"/>
</dbReference>